<dbReference type="PANTHER" id="PTHR33841:SF1">
    <property type="entry name" value="DNA METHYLTRANSFERASE A"/>
    <property type="match status" value="1"/>
</dbReference>
<dbReference type="EMBL" id="CAJRAF010000002">
    <property type="protein sequence ID" value="CAG4998126.1"/>
    <property type="molecule type" value="Genomic_DNA"/>
</dbReference>
<gene>
    <name evidence="7" type="ORF">DYBT9275_01933</name>
</gene>
<sequence>MASHTRTYSKKKLLGQIYTPGHIVEKILVITQLKTDQPQGMKILDPACGDGRFLVPIAERIIRDSDKEHVAENLLTIYGWDIDPLAIEACRKNLDKLLVPLGITVAWKLYSQDALRQNDISDRFDVIIGNPPYIRIQHLPLAQRRYIRETYSFCKSGSTDAYIAFFELATKLLTNSGICAFITPNSYLNSETGQPLRSYFEQNQNLLHITNYGTVRVFGNTGTYAAITAFGPEPHETFTFETCDSLFHYQQRRIPFNEIKSGRPWELSVKTQEKTDGIRLGEVCRISVGITTLADPYYLFRIIENLDDIHVVTNKKGEEVRIESALLKPIVKGSKLKTSADPVVEYILFPYEKDETGKHKIIPEERLKNTFPNAYNYFISIRPHLEKRDNGKPNAVAWYAFGRAQGLDSSFGKKIIFSPMNNTPNFVLYENPDCTVYSGYFIKYDGDDQFLLSQLNSERMAEFISIAGRDFQGGYKGYNKKIIENFVITDLQTTCQ</sequence>
<comment type="caution">
    <text evidence="7">The sequence shown here is derived from an EMBL/GenBank/DDBJ whole genome shotgun (WGS) entry which is preliminary data.</text>
</comment>
<dbReference type="AlphaFoldDB" id="A0A916JBL1"/>
<dbReference type="GO" id="GO:0006304">
    <property type="term" value="P:DNA modification"/>
    <property type="evidence" value="ECO:0007669"/>
    <property type="project" value="InterPro"/>
</dbReference>
<keyword evidence="2" id="KW-0489">Methyltransferase</keyword>
<evidence type="ECO:0000259" key="6">
    <source>
        <dbReference type="Pfam" id="PF07669"/>
    </source>
</evidence>
<dbReference type="Pfam" id="PF07669">
    <property type="entry name" value="Eco57I"/>
    <property type="match status" value="1"/>
</dbReference>
<dbReference type="InterPro" id="IPR029063">
    <property type="entry name" value="SAM-dependent_MTases_sf"/>
</dbReference>
<protein>
    <recommendedName>
        <fullName evidence="1">site-specific DNA-methyltransferase (adenine-specific)</fullName>
        <ecNumber evidence="1">2.1.1.72</ecNumber>
    </recommendedName>
</protein>
<evidence type="ECO:0000256" key="5">
    <source>
        <dbReference type="ARBA" id="ARBA00047942"/>
    </source>
</evidence>
<name>A0A916JBL1_9BACT</name>
<keyword evidence="4" id="KW-0949">S-adenosyl-L-methionine</keyword>
<evidence type="ECO:0000256" key="3">
    <source>
        <dbReference type="ARBA" id="ARBA00022679"/>
    </source>
</evidence>
<reference evidence="7" key="1">
    <citation type="submission" date="2021-04" db="EMBL/GenBank/DDBJ databases">
        <authorList>
            <person name="Rodrigo-Torres L."/>
            <person name="Arahal R. D."/>
            <person name="Lucena T."/>
        </authorList>
    </citation>
    <scope>NUCLEOTIDE SEQUENCE</scope>
    <source>
        <strain evidence="7">CECT 9275</strain>
    </source>
</reference>
<dbReference type="Proteomes" id="UP000680038">
    <property type="component" value="Unassembled WGS sequence"/>
</dbReference>
<dbReference type="SUPFAM" id="SSF53335">
    <property type="entry name" value="S-adenosyl-L-methionine-dependent methyltransferases"/>
    <property type="match status" value="1"/>
</dbReference>
<dbReference type="GO" id="GO:0009007">
    <property type="term" value="F:site-specific DNA-methyltransferase (adenine-specific) activity"/>
    <property type="evidence" value="ECO:0007669"/>
    <property type="project" value="UniProtKB-EC"/>
</dbReference>
<dbReference type="InterPro" id="IPR050953">
    <property type="entry name" value="N4_N6_ade-DNA_methylase"/>
</dbReference>
<comment type="catalytic activity">
    <reaction evidence="5">
        <text>a 2'-deoxyadenosine in DNA + S-adenosyl-L-methionine = an N(6)-methyl-2'-deoxyadenosine in DNA + S-adenosyl-L-homocysteine + H(+)</text>
        <dbReference type="Rhea" id="RHEA:15197"/>
        <dbReference type="Rhea" id="RHEA-COMP:12418"/>
        <dbReference type="Rhea" id="RHEA-COMP:12419"/>
        <dbReference type="ChEBI" id="CHEBI:15378"/>
        <dbReference type="ChEBI" id="CHEBI:57856"/>
        <dbReference type="ChEBI" id="CHEBI:59789"/>
        <dbReference type="ChEBI" id="CHEBI:90615"/>
        <dbReference type="ChEBI" id="CHEBI:90616"/>
        <dbReference type="EC" id="2.1.1.72"/>
    </reaction>
</comment>
<dbReference type="RefSeq" id="WP_215238618.1">
    <property type="nucleotide sequence ID" value="NZ_CAJRAF010000002.1"/>
</dbReference>
<keyword evidence="3" id="KW-0808">Transferase</keyword>
<dbReference type="EC" id="2.1.1.72" evidence="1"/>
<evidence type="ECO:0000313" key="8">
    <source>
        <dbReference type="Proteomes" id="UP000680038"/>
    </source>
</evidence>
<keyword evidence="8" id="KW-1185">Reference proteome</keyword>
<dbReference type="CDD" id="cd02440">
    <property type="entry name" value="AdoMet_MTases"/>
    <property type="match status" value="1"/>
</dbReference>
<dbReference type="GO" id="GO:0003676">
    <property type="term" value="F:nucleic acid binding"/>
    <property type="evidence" value="ECO:0007669"/>
    <property type="project" value="InterPro"/>
</dbReference>
<feature type="domain" description="Type II methyltransferase M.TaqI-like" evidence="6">
    <location>
        <begin position="114"/>
        <end position="218"/>
    </location>
</feature>
<keyword evidence="7" id="KW-0378">Hydrolase</keyword>
<proteinExistence type="predicted"/>
<dbReference type="InterPro" id="IPR011639">
    <property type="entry name" value="MethylTrfase_TaqI-like_dom"/>
</dbReference>
<dbReference type="GO" id="GO:0016787">
    <property type="term" value="F:hydrolase activity"/>
    <property type="evidence" value="ECO:0007669"/>
    <property type="project" value="UniProtKB-KW"/>
</dbReference>
<accession>A0A916JBL1</accession>
<dbReference type="Gene3D" id="3.40.50.150">
    <property type="entry name" value="Vaccinia Virus protein VP39"/>
    <property type="match status" value="1"/>
</dbReference>
<dbReference type="PANTHER" id="PTHR33841">
    <property type="entry name" value="DNA METHYLTRANSFERASE YEEA-RELATED"/>
    <property type="match status" value="1"/>
</dbReference>
<dbReference type="PRINTS" id="PR00507">
    <property type="entry name" value="N12N6MTFRASE"/>
</dbReference>
<dbReference type="PROSITE" id="PS00092">
    <property type="entry name" value="N6_MTASE"/>
    <property type="match status" value="1"/>
</dbReference>
<organism evidence="7 8">
    <name type="scientific">Dyadobacter helix</name>
    <dbReference type="NCBI Taxonomy" id="2822344"/>
    <lineage>
        <taxon>Bacteria</taxon>
        <taxon>Pseudomonadati</taxon>
        <taxon>Bacteroidota</taxon>
        <taxon>Cytophagia</taxon>
        <taxon>Cytophagales</taxon>
        <taxon>Spirosomataceae</taxon>
        <taxon>Dyadobacter</taxon>
    </lineage>
</organism>
<dbReference type="InterPro" id="IPR002052">
    <property type="entry name" value="DNA_methylase_N6_adenine_CS"/>
</dbReference>
<evidence type="ECO:0000256" key="1">
    <source>
        <dbReference type="ARBA" id="ARBA00011900"/>
    </source>
</evidence>
<evidence type="ECO:0000256" key="2">
    <source>
        <dbReference type="ARBA" id="ARBA00022603"/>
    </source>
</evidence>
<evidence type="ECO:0000313" key="7">
    <source>
        <dbReference type="EMBL" id="CAG4998126.1"/>
    </source>
</evidence>
<evidence type="ECO:0000256" key="4">
    <source>
        <dbReference type="ARBA" id="ARBA00022691"/>
    </source>
</evidence>
<dbReference type="GO" id="GO:0032259">
    <property type="term" value="P:methylation"/>
    <property type="evidence" value="ECO:0007669"/>
    <property type="project" value="UniProtKB-KW"/>
</dbReference>